<accession>A0A447TDD9</accession>
<name>A0A447TDD9_CHRVL</name>
<sequence>MLTPDLTHRPSGRMCASCLMLFVQNCSKLPFNTMTPIKRDQDGVIVVRCDNYTKRSLPC</sequence>
<gene>
    <name evidence="1" type="ORF">NCTC9695_03374</name>
</gene>
<dbReference type="Proteomes" id="UP000275777">
    <property type="component" value="Chromosome"/>
</dbReference>
<dbReference type="AlphaFoldDB" id="A0A447TDD9"/>
<evidence type="ECO:0000313" key="1">
    <source>
        <dbReference type="EMBL" id="VEB42920.1"/>
    </source>
</evidence>
<proteinExistence type="predicted"/>
<dbReference type="EMBL" id="LR134182">
    <property type="protein sequence ID" value="VEB42920.1"/>
    <property type="molecule type" value="Genomic_DNA"/>
</dbReference>
<evidence type="ECO:0000313" key="2">
    <source>
        <dbReference type="Proteomes" id="UP000275777"/>
    </source>
</evidence>
<reference evidence="1 2" key="1">
    <citation type="submission" date="2018-12" db="EMBL/GenBank/DDBJ databases">
        <authorList>
            <consortium name="Pathogen Informatics"/>
        </authorList>
    </citation>
    <scope>NUCLEOTIDE SEQUENCE [LARGE SCALE GENOMIC DNA]</scope>
    <source>
        <strain evidence="1 2">NCTC9695</strain>
    </source>
</reference>
<protein>
    <submittedName>
        <fullName evidence="1">Uncharacterized protein</fullName>
    </submittedName>
</protein>
<organism evidence="1 2">
    <name type="scientific">Chromobacterium violaceum</name>
    <dbReference type="NCBI Taxonomy" id="536"/>
    <lineage>
        <taxon>Bacteria</taxon>
        <taxon>Pseudomonadati</taxon>
        <taxon>Pseudomonadota</taxon>
        <taxon>Betaproteobacteria</taxon>
        <taxon>Neisseriales</taxon>
        <taxon>Chromobacteriaceae</taxon>
        <taxon>Chromobacterium</taxon>
    </lineage>
</organism>